<dbReference type="GO" id="GO:0005576">
    <property type="term" value="C:extracellular region"/>
    <property type="evidence" value="ECO:0007669"/>
    <property type="project" value="UniProtKB-ARBA"/>
</dbReference>
<evidence type="ECO:0000256" key="5">
    <source>
        <dbReference type="SAM" id="SignalP"/>
    </source>
</evidence>
<sequence length="302" mass="30800">MTMVLVMVILSAINTTSSSTTPTSTGVSGTVINIMKTITTTIIMNSTTTNIKNDTGTSNLISTSTSTTTSRAVVGGGVFGLEAVHLQGGRALPVVPGDGEAALHRRRVACPTTIVVNSCDILEPLPGCLSHPSHGVAAEGEVGALADQGQGPPGTHEAPSGLIQGRGRPQPWGGRTESGGLSRMVQTLLQLSCDQNPCQGPVQTCGASCKASSLTSGNYGMLWVRQAPGKGLEFVAGIYSDGSSTGYLPAVKGRFTISRNDGQSTATLQMNSLKAEDTATYYCARGYSSGCGAGASEIDAAA</sequence>
<feature type="chain" id="PRO_5034274838" description="Ig-like domain-containing protein" evidence="5">
    <location>
        <begin position="19"/>
        <end position="302"/>
    </location>
</feature>
<keyword evidence="5" id="KW-0732">Signal</keyword>
<evidence type="ECO:0000259" key="6">
    <source>
        <dbReference type="PROSITE" id="PS50835"/>
    </source>
</evidence>
<dbReference type="PROSITE" id="PS50835">
    <property type="entry name" value="IG_LIKE"/>
    <property type="match status" value="1"/>
</dbReference>
<dbReference type="Gene3D" id="2.60.40.10">
    <property type="entry name" value="Immunoglobulins"/>
    <property type="match status" value="1"/>
</dbReference>
<evidence type="ECO:0000256" key="4">
    <source>
        <dbReference type="SAM" id="MobiDB-lite"/>
    </source>
</evidence>
<dbReference type="SMART" id="SM00406">
    <property type="entry name" value="IGv"/>
    <property type="match status" value="1"/>
</dbReference>
<keyword evidence="3" id="KW-1280">Immunoglobulin</keyword>
<dbReference type="Proteomes" id="UP000694556">
    <property type="component" value="Unassembled WGS sequence"/>
</dbReference>
<evidence type="ECO:0000256" key="3">
    <source>
        <dbReference type="ARBA" id="ARBA00043265"/>
    </source>
</evidence>
<dbReference type="InterPro" id="IPR013106">
    <property type="entry name" value="Ig_V-set"/>
</dbReference>
<dbReference type="Ensembl" id="ENSCMMT00000012274.1">
    <property type="protein sequence ID" value="ENSCMMP00000011159.1"/>
    <property type="gene ID" value="ENSCMMG00000007040.1"/>
</dbReference>
<feature type="region of interest" description="Disordered" evidence="4">
    <location>
        <begin position="147"/>
        <end position="177"/>
    </location>
</feature>
<feature type="domain" description="Ig-like" evidence="6">
    <location>
        <begin position="208"/>
        <end position="283"/>
    </location>
</feature>
<dbReference type="GO" id="GO:0019814">
    <property type="term" value="C:immunoglobulin complex"/>
    <property type="evidence" value="ECO:0007669"/>
    <property type="project" value="UniProtKB-KW"/>
</dbReference>
<organism evidence="7 8">
    <name type="scientific">Cairina moschata</name>
    <name type="common">Muscovy duck</name>
    <dbReference type="NCBI Taxonomy" id="8855"/>
    <lineage>
        <taxon>Eukaryota</taxon>
        <taxon>Metazoa</taxon>
        <taxon>Chordata</taxon>
        <taxon>Craniata</taxon>
        <taxon>Vertebrata</taxon>
        <taxon>Euteleostomi</taxon>
        <taxon>Archelosauria</taxon>
        <taxon>Archosauria</taxon>
        <taxon>Dinosauria</taxon>
        <taxon>Saurischia</taxon>
        <taxon>Theropoda</taxon>
        <taxon>Coelurosauria</taxon>
        <taxon>Aves</taxon>
        <taxon>Neognathae</taxon>
        <taxon>Galloanserae</taxon>
        <taxon>Anseriformes</taxon>
        <taxon>Anatidae</taxon>
        <taxon>Anatinae</taxon>
        <taxon>Cairina</taxon>
    </lineage>
</organism>
<keyword evidence="2" id="KW-1064">Adaptive immunity</keyword>
<dbReference type="AlphaFoldDB" id="A0A8C3GI43"/>
<dbReference type="PANTHER" id="PTHR23266">
    <property type="entry name" value="IMMUNOGLOBULIN HEAVY CHAIN"/>
    <property type="match status" value="1"/>
</dbReference>
<evidence type="ECO:0000256" key="2">
    <source>
        <dbReference type="ARBA" id="ARBA00023130"/>
    </source>
</evidence>
<dbReference type="Pfam" id="PF07686">
    <property type="entry name" value="V-set"/>
    <property type="match status" value="1"/>
</dbReference>
<dbReference type="InterPro" id="IPR050199">
    <property type="entry name" value="IgHV"/>
</dbReference>
<evidence type="ECO:0000256" key="1">
    <source>
        <dbReference type="ARBA" id="ARBA00022859"/>
    </source>
</evidence>
<reference evidence="7" key="2">
    <citation type="submission" date="2025-09" db="UniProtKB">
        <authorList>
            <consortium name="Ensembl"/>
        </authorList>
    </citation>
    <scope>IDENTIFICATION</scope>
</reference>
<proteinExistence type="predicted"/>
<feature type="signal peptide" evidence="5">
    <location>
        <begin position="1"/>
        <end position="18"/>
    </location>
</feature>
<reference evidence="7" key="1">
    <citation type="submission" date="2025-08" db="UniProtKB">
        <authorList>
            <consortium name="Ensembl"/>
        </authorList>
    </citation>
    <scope>IDENTIFICATION</scope>
</reference>
<protein>
    <recommendedName>
        <fullName evidence="6">Ig-like domain-containing protein</fullName>
    </recommendedName>
</protein>
<evidence type="ECO:0000313" key="7">
    <source>
        <dbReference type="Ensembl" id="ENSCMMP00000011159.1"/>
    </source>
</evidence>
<feature type="compositionally biased region" description="Low complexity" evidence="4">
    <location>
        <begin position="165"/>
        <end position="175"/>
    </location>
</feature>
<keyword evidence="1" id="KW-0391">Immunity</keyword>
<dbReference type="InterPro" id="IPR013783">
    <property type="entry name" value="Ig-like_fold"/>
</dbReference>
<dbReference type="InterPro" id="IPR007110">
    <property type="entry name" value="Ig-like_dom"/>
</dbReference>
<evidence type="ECO:0000313" key="8">
    <source>
        <dbReference type="Proteomes" id="UP000694556"/>
    </source>
</evidence>
<dbReference type="SUPFAM" id="SSF48726">
    <property type="entry name" value="Immunoglobulin"/>
    <property type="match status" value="1"/>
</dbReference>
<accession>A0A8C3GI43</accession>
<name>A0A8C3GI43_CAIMO</name>
<keyword evidence="8" id="KW-1185">Reference proteome</keyword>
<dbReference type="InterPro" id="IPR036179">
    <property type="entry name" value="Ig-like_dom_sf"/>
</dbReference>
<dbReference type="GO" id="GO:0002250">
    <property type="term" value="P:adaptive immune response"/>
    <property type="evidence" value="ECO:0007669"/>
    <property type="project" value="UniProtKB-KW"/>
</dbReference>